<keyword evidence="16 19" id="KW-0472">Membrane</keyword>
<keyword evidence="5 19" id="KW-0812">Transmembrane</keyword>
<keyword evidence="23" id="KW-1185">Reference proteome</keyword>
<dbReference type="eggNOG" id="COG2217">
    <property type="taxonomic scope" value="Bacteria"/>
</dbReference>
<accession>D0WGX6</accession>
<keyword evidence="12" id="KW-1278">Translocase</keyword>
<dbReference type="GO" id="GO:0005507">
    <property type="term" value="F:copper ion binding"/>
    <property type="evidence" value="ECO:0007669"/>
    <property type="project" value="InterPro"/>
</dbReference>
<protein>
    <recommendedName>
        <fullName evidence="3">Copper-exporting P-type ATPase</fullName>
    </recommendedName>
    <alternativeName>
        <fullName evidence="17">Copper-exporting P-type ATPase A</fullName>
    </alternativeName>
    <alternativeName>
        <fullName evidence="18">Cu(+)-exporting ATPase</fullName>
    </alternativeName>
</protein>
<evidence type="ECO:0000313" key="23">
    <source>
        <dbReference type="Proteomes" id="UP000006001"/>
    </source>
</evidence>
<dbReference type="SUPFAM" id="SSF55008">
    <property type="entry name" value="HMA, heavy metal-associated domain"/>
    <property type="match status" value="2"/>
</dbReference>
<feature type="transmembrane region" description="Helical" evidence="19">
    <location>
        <begin position="717"/>
        <end position="739"/>
    </location>
</feature>
<keyword evidence="10 19" id="KW-0067">ATP-binding</keyword>
<feature type="transmembrane region" description="Helical" evidence="19">
    <location>
        <begin position="112"/>
        <end position="133"/>
    </location>
</feature>
<evidence type="ECO:0000256" key="6">
    <source>
        <dbReference type="ARBA" id="ARBA00022723"/>
    </source>
</evidence>
<feature type="transmembrane region" description="Helical" evidence="19">
    <location>
        <begin position="374"/>
        <end position="396"/>
    </location>
</feature>
<dbReference type="PRINTS" id="PR00943">
    <property type="entry name" value="CUATPASE"/>
</dbReference>
<feature type="transmembrane region" description="Helical" evidence="19">
    <location>
        <begin position="184"/>
        <end position="206"/>
    </location>
</feature>
<dbReference type="SFLD" id="SFLDS00003">
    <property type="entry name" value="Haloacid_Dehalogenase"/>
    <property type="match status" value="1"/>
</dbReference>
<dbReference type="Pfam" id="PF00403">
    <property type="entry name" value="HMA"/>
    <property type="match status" value="2"/>
</dbReference>
<dbReference type="PROSITE" id="PS50846">
    <property type="entry name" value="HMA_2"/>
    <property type="match status" value="2"/>
</dbReference>
<dbReference type="PANTHER" id="PTHR43520:SF8">
    <property type="entry name" value="P-TYPE CU(+) TRANSPORTER"/>
    <property type="match status" value="1"/>
</dbReference>
<dbReference type="InterPro" id="IPR059000">
    <property type="entry name" value="ATPase_P-type_domA"/>
</dbReference>
<dbReference type="PROSITE" id="PS00154">
    <property type="entry name" value="ATPASE_E1_E2"/>
    <property type="match status" value="1"/>
</dbReference>
<feature type="compositionally biased region" description="Low complexity" evidence="20">
    <location>
        <begin position="79"/>
        <end position="93"/>
    </location>
</feature>
<dbReference type="Gene3D" id="2.70.150.10">
    <property type="entry name" value="Calcium-transporting ATPase, cytoplasmic transduction domain A"/>
    <property type="match status" value="1"/>
</dbReference>
<evidence type="ECO:0000256" key="5">
    <source>
        <dbReference type="ARBA" id="ARBA00022692"/>
    </source>
</evidence>
<dbReference type="SUPFAM" id="SSF56784">
    <property type="entry name" value="HAD-like"/>
    <property type="match status" value="1"/>
</dbReference>
<evidence type="ECO:0000256" key="16">
    <source>
        <dbReference type="ARBA" id="ARBA00023136"/>
    </source>
</evidence>
<dbReference type="InterPro" id="IPR044492">
    <property type="entry name" value="P_typ_ATPase_HD_dom"/>
</dbReference>
<reference evidence="22" key="1">
    <citation type="submission" date="2009-10" db="EMBL/GenBank/DDBJ databases">
        <authorList>
            <person name="Weinstock G."/>
            <person name="Sodergren E."/>
            <person name="Clifton S."/>
            <person name="Fulton L."/>
            <person name="Fulton B."/>
            <person name="Courtney L."/>
            <person name="Fronick C."/>
            <person name="Harrison M."/>
            <person name="Strong C."/>
            <person name="Farmer C."/>
            <person name="Delahaunty K."/>
            <person name="Markovic C."/>
            <person name="Hall O."/>
            <person name="Minx P."/>
            <person name="Tomlinson C."/>
            <person name="Mitreva M."/>
            <person name="Nelson J."/>
            <person name="Hou S."/>
            <person name="Wollam A."/>
            <person name="Pepin K.H."/>
            <person name="Johnson M."/>
            <person name="Bhonagiri V."/>
            <person name="Nash W.E."/>
            <person name="Warren W."/>
            <person name="Chinwalla A."/>
            <person name="Mardis E.R."/>
            <person name="Wilson R.K."/>
        </authorList>
    </citation>
    <scope>NUCLEOTIDE SEQUENCE [LARGE SCALE GENOMIC DNA]</scope>
    <source>
        <strain evidence="22">ATCC 700122</strain>
    </source>
</reference>
<dbReference type="GeneID" id="85007619"/>
<organism evidence="22 23">
    <name type="scientific">Slackia exigua (strain ATCC 700122 / DSM 15923 / CIP 105133 / JCM 11022 / KCTC 5966 / S-7)</name>
    <dbReference type="NCBI Taxonomy" id="649764"/>
    <lineage>
        <taxon>Bacteria</taxon>
        <taxon>Bacillati</taxon>
        <taxon>Actinomycetota</taxon>
        <taxon>Coriobacteriia</taxon>
        <taxon>Eggerthellales</taxon>
        <taxon>Eggerthellaceae</taxon>
        <taxon>Slackia</taxon>
    </lineage>
</organism>
<evidence type="ECO:0000256" key="7">
    <source>
        <dbReference type="ARBA" id="ARBA00022737"/>
    </source>
</evidence>
<dbReference type="InterPro" id="IPR036412">
    <property type="entry name" value="HAD-like_sf"/>
</dbReference>
<dbReference type="PROSITE" id="PS01047">
    <property type="entry name" value="HMA_1"/>
    <property type="match status" value="1"/>
</dbReference>
<feature type="region of interest" description="Disordered" evidence="20">
    <location>
        <begin position="72"/>
        <end position="93"/>
    </location>
</feature>
<dbReference type="InterPro" id="IPR018303">
    <property type="entry name" value="ATPase_P-typ_P_site"/>
</dbReference>
<dbReference type="Gene3D" id="3.40.50.1000">
    <property type="entry name" value="HAD superfamily/HAD-like"/>
    <property type="match status" value="1"/>
</dbReference>
<dbReference type="InterPro" id="IPR006122">
    <property type="entry name" value="HMA_Cu_ion-bd"/>
</dbReference>
<dbReference type="STRING" id="649764.HMPREF0762_01081"/>
<dbReference type="Pfam" id="PF00702">
    <property type="entry name" value="Hydrolase"/>
    <property type="match status" value="1"/>
</dbReference>
<dbReference type="CDD" id="cd02094">
    <property type="entry name" value="P-type_ATPase_Cu-like"/>
    <property type="match status" value="1"/>
</dbReference>
<evidence type="ECO:0000313" key="22">
    <source>
        <dbReference type="EMBL" id="EEZ61739.1"/>
    </source>
</evidence>
<dbReference type="GO" id="GO:0005524">
    <property type="term" value="F:ATP binding"/>
    <property type="evidence" value="ECO:0007669"/>
    <property type="project" value="UniProtKB-UniRule"/>
</dbReference>
<keyword evidence="15" id="KW-0406">Ion transport</keyword>
<feature type="transmembrane region" description="Helical" evidence="19">
    <location>
        <begin position="402"/>
        <end position="423"/>
    </location>
</feature>
<dbReference type="PRINTS" id="PR00119">
    <property type="entry name" value="CATATPASE"/>
</dbReference>
<feature type="region of interest" description="Disordered" evidence="20">
    <location>
        <begin position="770"/>
        <end position="805"/>
    </location>
</feature>
<dbReference type="FunFam" id="3.30.70.100:FF:000001">
    <property type="entry name" value="ATPase copper transporting beta"/>
    <property type="match status" value="1"/>
</dbReference>
<dbReference type="HOGENOM" id="CLU_001771_0_3_11"/>
<feature type="domain" description="HMA" evidence="21">
    <location>
        <begin position="844"/>
        <end position="909"/>
    </location>
</feature>
<keyword evidence="9" id="KW-0187">Copper transport</keyword>
<dbReference type="Gene3D" id="3.40.1110.10">
    <property type="entry name" value="Calcium-transporting ATPase, cytoplasmic domain N"/>
    <property type="match status" value="1"/>
</dbReference>
<keyword evidence="22" id="KW-0378">Hydrolase</keyword>
<dbReference type="FunFam" id="2.70.150.10:FF:000002">
    <property type="entry name" value="Copper-transporting ATPase 1, putative"/>
    <property type="match status" value="1"/>
</dbReference>
<dbReference type="NCBIfam" id="TIGR00003">
    <property type="entry name" value="copper ion binding protein"/>
    <property type="match status" value="2"/>
</dbReference>
<evidence type="ECO:0000256" key="8">
    <source>
        <dbReference type="ARBA" id="ARBA00022741"/>
    </source>
</evidence>
<dbReference type="GO" id="GO:0043682">
    <property type="term" value="F:P-type divalent copper transporter activity"/>
    <property type="evidence" value="ECO:0007669"/>
    <property type="project" value="TreeGrafter"/>
</dbReference>
<gene>
    <name evidence="22" type="ORF">HMPREF0762_01081</name>
</gene>
<comment type="subcellular location">
    <subcellularLocation>
        <location evidence="1">Cell membrane</location>
        <topology evidence="1">Multi-pass membrane protein</topology>
    </subcellularLocation>
</comment>
<dbReference type="InterPro" id="IPR023299">
    <property type="entry name" value="ATPase_P-typ_cyto_dom_N"/>
</dbReference>
<evidence type="ECO:0000256" key="11">
    <source>
        <dbReference type="ARBA" id="ARBA00022842"/>
    </source>
</evidence>
<dbReference type="AlphaFoldDB" id="D0WGX6"/>
<evidence type="ECO:0000256" key="19">
    <source>
        <dbReference type="RuleBase" id="RU362081"/>
    </source>
</evidence>
<dbReference type="PANTHER" id="PTHR43520">
    <property type="entry name" value="ATP7, ISOFORM B"/>
    <property type="match status" value="1"/>
</dbReference>
<feature type="transmembrane region" description="Helical" evidence="19">
    <location>
        <begin position="745"/>
        <end position="763"/>
    </location>
</feature>
<keyword evidence="14" id="KW-0186">Copper</keyword>
<dbReference type="InterPro" id="IPR023214">
    <property type="entry name" value="HAD_sf"/>
</dbReference>
<dbReference type="SUPFAM" id="SSF81665">
    <property type="entry name" value="Calcium ATPase, transmembrane domain M"/>
    <property type="match status" value="1"/>
</dbReference>
<evidence type="ECO:0000256" key="14">
    <source>
        <dbReference type="ARBA" id="ARBA00023008"/>
    </source>
</evidence>
<dbReference type="Proteomes" id="UP000006001">
    <property type="component" value="Unassembled WGS sequence"/>
</dbReference>
<dbReference type="RefSeq" id="WP_006362338.1">
    <property type="nucleotide sequence ID" value="NZ_GG700630.1"/>
</dbReference>
<evidence type="ECO:0000256" key="3">
    <source>
        <dbReference type="ARBA" id="ARBA00015102"/>
    </source>
</evidence>
<dbReference type="InterPro" id="IPR017969">
    <property type="entry name" value="Heavy-metal-associated_CS"/>
</dbReference>
<dbReference type="SFLD" id="SFLDG00002">
    <property type="entry name" value="C1.7:_P-type_atpase_like"/>
    <property type="match status" value="1"/>
</dbReference>
<evidence type="ECO:0000256" key="9">
    <source>
        <dbReference type="ARBA" id="ARBA00022796"/>
    </source>
</evidence>
<comment type="caution">
    <text evidence="22">The sequence shown here is derived from an EMBL/GenBank/DDBJ whole genome shotgun (WGS) entry which is preliminary data.</text>
</comment>
<evidence type="ECO:0000256" key="4">
    <source>
        <dbReference type="ARBA" id="ARBA00022448"/>
    </source>
</evidence>
<evidence type="ECO:0000256" key="20">
    <source>
        <dbReference type="SAM" id="MobiDB-lite"/>
    </source>
</evidence>
<dbReference type="SFLD" id="SFLDF00027">
    <property type="entry name" value="p-type_atpase"/>
    <property type="match status" value="1"/>
</dbReference>
<dbReference type="GO" id="GO:0016887">
    <property type="term" value="F:ATP hydrolysis activity"/>
    <property type="evidence" value="ECO:0007669"/>
    <property type="project" value="InterPro"/>
</dbReference>
<dbReference type="EMBL" id="ACUX02000006">
    <property type="protein sequence ID" value="EEZ61739.1"/>
    <property type="molecule type" value="Genomic_DNA"/>
</dbReference>
<sequence>MKQTFDVTGMSCAACSARVDTCTRAVEGVADVSVNLLKNSMEVEYAPDLSPEDVARINERIAASVDKAGYGAEPRRKASASASTGGKSTAQLAHEAATTRAAAEEKRMRMRLITSLVFCIPLFYLAMGHMMGWPLPSVFLGREHMMVTALAELVLVAPIIFVDFKFFSNGFKSLFHRAPNMDSLIGLGAAASTGYSIWKMFVMAASLGAGDLEAAHDAFMGLYFDSAGMILTLITLGKYFEARAKGRTTDAVSKLMDLAPKTATVLKGGVEEVVPVEQVRIGDVLVVRAGEGVPLDGVVIEGSASLDESALTGESVPVDKAAGDEVTGATLNVAGYFTMEVRRTGDDTVLAGIIALVDEATGSKAPIQNTADKIAGVFVPVVIGFAALVLFVWIMLAAPFSSALNFAISVLVISCPCALGLATPTAVMVGTGRGATHGILIKSAESLEIAGTVRTVVLDKTGTITVGRPSVQAFLTSEGVEVEEALRTIAAIEQRSEHPLGKAVVAYAAEKGIDASGVDVDDFAQVPGQGVRAQIGSASCLVGNLAMMHAHDVPVEGFAARAASFADEGATPLFFARGGRLEAVVALADIIKPTSARAIRELSAMGIRIVMLTGDNERTAAAIQRQAGVDEVIAGVLPQDKAAEIARLADQGRVAMVGDGVNDAPALARADVGIAIGAGTDIAIESADIVLMRSDLMDVPAAIQLSRRTLRTIKQNLFWALIYNVICIPIAAGFFSWAGLTINPMIGAAAMSVSSVTVVGNALRLRRWKPRFTDQAPQSSPHAEDARMQGRVGDAVASGEESTETDAIRASMDGEARVSAGNAVVQKRAGDEPAHESEGKEPLMEKTLNVEGMMCQHCVAHVTKALEKVEGVASVDVSLEENRATVALSADVADQVLIDAVVDAGYEAAIA</sequence>
<dbReference type="InterPro" id="IPR006121">
    <property type="entry name" value="HMA_dom"/>
</dbReference>
<evidence type="ECO:0000256" key="1">
    <source>
        <dbReference type="ARBA" id="ARBA00004651"/>
    </source>
</evidence>
<dbReference type="InterPro" id="IPR008250">
    <property type="entry name" value="ATPase_P-typ_transduc_dom_A_sf"/>
</dbReference>
<dbReference type="SUPFAM" id="SSF81653">
    <property type="entry name" value="Calcium ATPase, transduction domain A"/>
    <property type="match status" value="1"/>
</dbReference>
<evidence type="ECO:0000256" key="18">
    <source>
        <dbReference type="ARBA" id="ARBA00033239"/>
    </source>
</evidence>
<feature type="domain" description="HMA" evidence="21">
    <location>
        <begin position="1"/>
        <end position="73"/>
    </location>
</feature>
<keyword evidence="4" id="KW-0813">Transport</keyword>
<comment type="similarity">
    <text evidence="2 19">Belongs to the cation transport ATPase (P-type) (TC 3.A.3) family. Type IB subfamily.</text>
</comment>
<dbReference type="Gene3D" id="3.30.70.100">
    <property type="match status" value="2"/>
</dbReference>
<evidence type="ECO:0000259" key="21">
    <source>
        <dbReference type="PROSITE" id="PS50846"/>
    </source>
</evidence>
<dbReference type="InterPro" id="IPR027256">
    <property type="entry name" value="P-typ_ATPase_IB"/>
</dbReference>
<evidence type="ECO:0000256" key="17">
    <source>
        <dbReference type="ARBA" id="ARBA00029719"/>
    </source>
</evidence>
<proteinExistence type="inferred from homology"/>
<dbReference type="GO" id="GO:0005886">
    <property type="term" value="C:plasma membrane"/>
    <property type="evidence" value="ECO:0007669"/>
    <property type="project" value="UniProtKB-SubCell"/>
</dbReference>
<keyword evidence="19" id="KW-1003">Cell membrane</keyword>
<dbReference type="OrthoDB" id="7059309at2"/>
<dbReference type="GO" id="GO:0055070">
    <property type="term" value="P:copper ion homeostasis"/>
    <property type="evidence" value="ECO:0007669"/>
    <property type="project" value="TreeGrafter"/>
</dbReference>
<feature type="transmembrane region" description="Helical" evidence="19">
    <location>
        <begin position="145"/>
        <end position="164"/>
    </location>
</feature>
<keyword evidence="6 19" id="KW-0479">Metal-binding</keyword>
<dbReference type="InterPro" id="IPR036163">
    <property type="entry name" value="HMA_dom_sf"/>
</dbReference>
<evidence type="ECO:0000256" key="12">
    <source>
        <dbReference type="ARBA" id="ARBA00022967"/>
    </source>
</evidence>
<dbReference type="NCBIfam" id="TIGR01511">
    <property type="entry name" value="ATPase-IB1_Cu"/>
    <property type="match status" value="1"/>
</dbReference>
<dbReference type="CDD" id="cd00371">
    <property type="entry name" value="HMA"/>
    <property type="match status" value="2"/>
</dbReference>
<evidence type="ECO:0000256" key="2">
    <source>
        <dbReference type="ARBA" id="ARBA00006024"/>
    </source>
</evidence>
<evidence type="ECO:0000256" key="10">
    <source>
        <dbReference type="ARBA" id="ARBA00022840"/>
    </source>
</evidence>
<keyword evidence="11" id="KW-0460">Magnesium</keyword>
<feature type="transmembrane region" description="Helical" evidence="19">
    <location>
        <begin position="218"/>
        <end position="237"/>
    </location>
</feature>
<dbReference type="InterPro" id="IPR023298">
    <property type="entry name" value="ATPase_P-typ_TM_dom_sf"/>
</dbReference>
<dbReference type="NCBIfam" id="TIGR01525">
    <property type="entry name" value="ATPase-IB_hvy"/>
    <property type="match status" value="1"/>
</dbReference>
<dbReference type="NCBIfam" id="TIGR01494">
    <property type="entry name" value="ATPase_P-type"/>
    <property type="match status" value="1"/>
</dbReference>
<keyword evidence="8 19" id="KW-0547">Nucleotide-binding</keyword>
<evidence type="ECO:0000256" key="13">
    <source>
        <dbReference type="ARBA" id="ARBA00022989"/>
    </source>
</evidence>
<dbReference type="Pfam" id="PF00122">
    <property type="entry name" value="E1-E2_ATPase"/>
    <property type="match status" value="1"/>
</dbReference>
<dbReference type="InterPro" id="IPR001757">
    <property type="entry name" value="P_typ_ATPase"/>
</dbReference>
<name>D0WGX6_SLAES</name>
<evidence type="ECO:0000256" key="15">
    <source>
        <dbReference type="ARBA" id="ARBA00023065"/>
    </source>
</evidence>
<keyword evidence="13 19" id="KW-1133">Transmembrane helix</keyword>
<keyword evidence="7" id="KW-0677">Repeat</keyword>